<feature type="compositionally biased region" description="Basic and acidic residues" evidence="2">
    <location>
        <begin position="624"/>
        <end position="633"/>
    </location>
</feature>
<organism evidence="3 4">
    <name type="scientific">Moniliophthora roreri (strain MCA 2997)</name>
    <name type="common">Cocoa frosty pod rot fungus</name>
    <name type="synonym">Crinipellis roreri</name>
    <dbReference type="NCBI Taxonomy" id="1381753"/>
    <lineage>
        <taxon>Eukaryota</taxon>
        <taxon>Fungi</taxon>
        <taxon>Dikarya</taxon>
        <taxon>Basidiomycota</taxon>
        <taxon>Agaricomycotina</taxon>
        <taxon>Agaricomycetes</taxon>
        <taxon>Agaricomycetidae</taxon>
        <taxon>Agaricales</taxon>
        <taxon>Marasmiineae</taxon>
        <taxon>Marasmiaceae</taxon>
        <taxon>Moniliophthora</taxon>
    </lineage>
</organism>
<feature type="compositionally biased region" description="Polar residues" evidence="2">
    <location>
        <begin position="546"/>
        <end position="556"/>
    </location>
</feature>
<evidence type="ECO:0000256" key="2">
    <source>
        <dbReference type="SAM" id="MobiDB-lite"/>
    </source>
</evidence>
<evidence type="ECO:0000313" key="3">
    <source>
        <dbReference type="EMBL" id="ESK84523.1"/>
    </source>
</evidence>
<comment type="caution">
    <text evidence="3">The sequence shown here is derived from an EMBL/GenBank/DDBJ whole genome shotgun (WGS) entry which is preliminary data.</text>
</comment>
<keyword evidence="4" id="KW-1185">Reference proteome</keyword>
<feature type="region of interest" description="Disordered" evidence="2">
    <location>
        <begin position="610"/>
        <end position="633"/>
    </location>
</feature>
<dbReference type="STRING" id="1381753.V2WCH0"/>
<protein>
    <submittedName>
        <fullName evidence="3">Uncharacterized protein</fullName>
    </submittedName>
</protein>
<sequence length="813" mass="92897">MLSGTPKSSSNPSANLEEWIKEVKRQLSQAAQSSVRNSEWRIPSSVMEGGMALDTWIENIALRCIVRETSLYRRCKQEKRPYEFTNPREAIAHAIERTQNMQPTRPNEEINDISMIPIYSDDGACLDSDNTTRPHSLDSLDGLIELSSRGDGHIGWTMIKQCAAILRRRGTLLSNQLQELRHGMDIAHSRERDLDERYRALTLSEKNLLQQVAAQGDKISLAETVADLERRESELTAREAEFAARVESFSKREEDLWRLETLRTEIGEQRYHSDSSVTPGRAKESSILREKLRKAREEEAKQVKANAQAIREREQVVKAKEAELTRLDDQLRARGVEQDARENGLKQMKEDLRKVRDDLEQSKGELQERAIVLRGREARVEERERVQLEKEAALRRATNALQDRETALQRGETDLAQRVTLQDAEGASLSQRDELVSAREHIASEREAFLSAREFELRKLDEMLRERQESLSESLAEYQVDLLDLQTRKDHLKTWQDVLYDIERRLVEREAVLEAKSRDLAGRERRVADAESLLSEEKALHQQAVSRATESYQQAKNRMRQREEEVKAEQEQLESRETQLNAREHSWEARLQQREKDFLEREAQVQALEKDLQSREQQLQGRQESAEAKLNHREGDLLARERIVASQEEHLGNLWTRINEQVLEQPQAQSASSASRNPFNSLNRAIPFTPTRMSEMSIAPPDPAVPHGQMIRAPDTRLLPLPNPSQYSLQSIAASETAVSSNAPTGVAGQTTFSQGSKFNIFGGNFFNVHGNLSDSDIHTQVHQSSRGDSLRFEETFVLMSLLRMAVVAMSVA</sequence>
<gene>
    <name evidence="3" type="ORF">Moror_6142</name>
</gene>
<name>V2WCH0_MONRO</name>
<accession>V2WCH0</accession>
<proteinExistence type="predicted"/>
<keyword evidence="1" id="KW-0175">Coiled coil</keyword>
<evidence type="ECO:0000313" key="4">
    <source>
        <dbReference type="Proteomes" id="UP000017559"/>
    </source>
</evidence>
<dbReference type="HOGENOM" id="CLU_347175_0_0_1"/>
<dbReference type="Proteomes" id="UP000017559">
    <property type="component" value="Unassembled WGS sequence"/>
</dbReference>
<reference evidence="3 4" key="1">
    <citation type="journal article" date="2014" name="BMC Genomics">
        <title>Genome and secretome analysis of the hemibiotrophic fungal pathogen, Moniliophthora roreri, which causes frosty pod rot disease of cacao: mechanisms of the biotrophic and necrotrophic phases.</title>
        <authorList>
            <person name="Meinhardt L.W."/>
            <person name="Costa G.G.L."/>
            <person name="Thomazella D.P.T."/>
            <person name="Teixeira P.J.P.L."/>
            <person name="Carazzolle M.F."/>
            <person name="Schuster S.C."/>
            <person name="Carlson J.E."/>
            <person name="Guiltinan M.J."/>
            <person name="Mieczkowski P."/>
            <person name="Farmer A."/>
            <person name="Ramaraj T."/>
            <person name="Crozier J."/>
            <person name="Davis R.E."/>
            <person name="Shao J."/>
            <person name="Melnick R.L."/>
            <person name="Pereira G.A.G."/>
            <person name="Bailey B.A."/>
        </authorList>
    </citation>
    <scope>NUCLEOTIDE SEQUENCE [LARGE SCALE GENOMIC DNA]</scope>
    <source>
        <strain evidence="3 4">MCA 2997</strain>
    </source>
</reference>
<dbReference type="KEGG" id="mrr:Moror_6142"/>
<feature type="region of interest" description="Disordered" evidence="2">
    <location>
        <begin position="546"/>
        <end position="584"/>
    </location>
</feature>
<dbReference type="AlphaFoldDB" id="V2WCH0"/>
<feature type="compositionally biased region" description="Basic and acidic residues" evidence="2">
    <location>
        <begin position="560"/>
        <end position="584"/>
    </location>
</feature>
<evidence type="ECO:0000256" key="1">
    <source>
        <dbReference type="SAM" id="Coils"/>
    </source>
</evidence>
<feature type="coiled-coil region" evidence="1">
    <location>
        <begin position="288"/>
        <end position="369"/>
    </location>
</feature>
<dbReference type="EMBL" id="AWSO01001288">
    <property type="protein sequence ID" value="ESK84523.1"/>
    <property type="molecule type" value="Genomic_DNA"/>
</dbReference>